<comment type="caution">
    <text evidence="2">The sequence shown here is derived from an EMBL/GenBank/DDBJ whole genome shotgun (WGS) entry which is preliminary data.</text>
</comment>
<dbReference type="InterPro" id="IPR017946">
    <property type="entry name" value="PLC-like_Pdiesterase_TIM-brl"/>
</dbReference>
<evidence type="ECO:0000313" key="3">
    <source>
        <dbReference type="Proteomes" id="UP000295611"/>
    </source>
</evidence>
<gene>
    <name evidence="2" type="ORF">DFP86_11470</name>
</gene>
<dbReference type="NCBIfam" id="NF006989">
    <property type="entry name" value="PRK09454.1"/>
    <property type="match status" value="1"/>
</dbReference>
<organism evidence="2 3">
    <name type="scientific">Paludibacterium purpuratum</name>
    <dbReference type="NCBI Taxonomy" id="1144873"/>
    <lineage>
        <taxon>Bacteria</taxon>
        <taxon>Pseudomonadati</taxon>
        <taxon>Pseudomonadota</taxon>
        <taxon>Betaproteobacteria</taxon>
        <taxon>Neisseriales</taxon>
        <taxon>Chromobacteriaceae</taxon>
        <taxon>Paludibacterium</taxon>
    </lineage>
</organism>
<proteinExistence type="predicted"/>
<keyword evidence="3" id="KW-1185">Reference proteome</keyword>
<dbReference type="SUPFAM" id="SSF51695">
    <property type="entry name" value="PLC-like phosphodiesterases"/>
    <property type="match status" value="1"/>
</dbReference>
<sequence>MQSWPYPRIFSHRLGGTLAPENTLTGLRRAYKIGARAVECDVKLSADGVLFLLHDDTLERTTSGKGPAGALSMAELRLLDCGIKHHRAYRGEVLPTLAELAEFCVAHGVAVNLEIKPNPGQDEETGRQVALQAKALWRDAAIQPLLSSFSPAALRAARQAVPELPRGYLVEGIPLDYLSELGQCAAATLHADHSGLTQEAVQKLHNQGFRVMAYTVNEPLRARKLLSWGVDMLCTDRPDLLLTL</sequence>
<dbReference type="RefSeq" id="WP_133683070.1">
    <property type="nucleotide sequence ID" value="NZ_SNZP01000014.1"/>
</dbReference>
<dbReference type="AlphaFoldDB" id="A0A4R7AYX1"/>
<evidence type="ECO:0000259" key="1">
    <source>
        <dbReference type="PROSITE" id="PS51704"/>
    </source>
</evidence>
<name>A0A4R7AYX1_9NEIS</name>
<dbReference type="InterPro" id="IPR030395">
    <property type="entry name" value="GP_PDE_dom"/>
</dbReference>
<dbReference type="GO" id="GO:0006629">
    <property type="term" value="P:lipid metabolic process"/>
    <property type="evidence" value="ECO:0007669"/>
    <property type="project" value="InterPro"/>
</dbReference>
<dbReference type="CDD" id="cd08562">
    <property type="entry name" value="GDPD_EcUgpQ_like"/>
    <property type="match status" value="1"/>
</dbReference>
<dbReference type="PANTHER" id="PTHR46211:SF1">
    <property type="entry name" value="GLYCEROPHOSPHODIESTER PHOSPHODIESTERASE, CYTOPLASMIC"/>
    <property type="match status" value="1"/>
</dbReference>
<dbReference type="Pfam" id="PF03009">
    <property type="entry name" value="GDPD"/>
    <property type="match status" value="1"/>
</dbReference>
<dbReference type="OrthoDB" id="9795622at2"/>
<accession>A0A4R7AYX1</accession>
<dbReference type="Proteomes" id="UP000295611">
    <property type="component" value="Unassembled WGS sequence"/>
</dbReference>
<dbReference type="PROSITE" id="PS51704">
    <property type="entry name" value="GP_PDE"/>
    <property type="match status" value="1"/>
</dbReference>
<protein>
    <submittedName>
        <fullName evidence="2">Glycerophosphoryl diester phosphodiesterase</fullName>
    </submittedName>
</protein>
<feature type="domain" description="GP-PDE" evidence="1">
    <location>
        <begin position="7"/>
        <end position="244"/>
    </location>
</feature>
<dbReference type="GO" id="GO:0008081">
    <property type="term" value="F:phosphoric diester hydrolase activity"/>
    <property type="evidence" value="ECO:0007669"/>
    <property type="project" value="InterPro"/>
</dbReference>
<evidence type="ECO:0000313" key="2">
    <source>
        <dbReference type="EMBL" id="TDR73309.1"/>
    </source>
</evidence>
<reference evidence="2 3" key="1">
    <citation type="submission" date="2019-03" db="EMBL/GenBank/DDBJ databases">
        <title>Genomic Encyclopedia of Type Strains, Phase III (KMG-III): the genomes of soil and plant-associated and newly described type strains.</title>
        <authorList>
            <person name="Whitman W."/>
        </authorList>
    </citation>
    <scope>NUCLEOTIDE SEQUENCE [LARGE SCALE GENOMIC DNA]</scope>
    <source>
        <strain evidence="2 3">CECT 8976</strain>
    </source>
</reference>
<dbReference type="EMBL" id="SNZP01000014">
    <property type="protein sequence ID" value="TDR73309.1"/>
    <property type="molecule type" value="Genomic_DNA"/>
</dbReference>
<dbReference type="Gene3D" id="3.20.20.190">
    <property type="entry name" value="Phosphatidylinositol (PI) phosphodiesterase"/>
    <property type="match status" value="1"/>
</dbReference>
<dbReference type="PANTHER" id="PTHR46211">
    <property type="entry name" value="GLYCEROPHOSPHORYL DIESTER PHOSPHODIESTERASE"/>
    <property type="match status" value="1"/>
</dbReference>